<keyword evidence="5 10" id="KW-0812">Transmembrane</keyword>
<dbReference type="NCBIfam" id="TIGR00797">
    <property type="entry name" value="matE"/>
    <property type="match status" value="1"/>
</dbReference>
<dbReference type="PANTHER" id="PTHR43298">
    <property type="entry name" value="MULTIDRUG RESISTANCE PROTEIN NORM-RELATED"/>
    <property type="match status" value="1"/>
</dbReference>
<dbReference type="PANTHER" id="PTHR43298:SF2">
    <property type="entry name" value="FMN_FAD EXPORTER YEEO-RELATED"/>
    <property type="match status" value="1"/>
</dbReference>
<keyword evidence="2" id="KW-0813">Transport</keyword>
<evidence type="ECO:0000256" key="1">
    <source>
        <dbReference type="ARBA" id="ARBA00004429"/>
    </source>
</evidence>
<feature type="transmembrane region" description="Helical" evidence="10">
    <location>
        <begin position="49"/>
        <end position="77"/>
    </location>
</feature>
<comment type="subcellular location">
    <subcellularLocation>
        <location evidence="1">Cell inner membrane</location>
        <topology evidence="1">Multi-pass membrane protein</topology>
    </subcellularLocation>
</comment>
<protein>
    <recommendedName>
        <fullName evidence="9">Multidrug-efflux transporter</fullName>
    </recommendedName>
</protein>
<evidence type="ECO:0000256" key="9">
    <source>
        <dbReference type="ARBA" id="ARBA00031636"/>
    </source>
</evidence>
<organism evidence="11">
    <name type="scientific">uncultured Woeseiaceae bacterium</name>
    <dbReference type="NCBI Taxonomy" id="1983305"/>
    <lineage>
        <taxon>Bacteria</taxon>
        <taxon>Pseudomonadati</taxon>
        <taxon>Pseudomonadota</taxon>
        <taxon>Gammaproteobacteria</taxon>
        <taxon>Woeseiales</taxon>
        <taxon>Woeseiaceae</taxon>
        <taxon>environmental samples</taxon>
    </lineage>
</organism>
<keyword evidence="6 10" id="KW-1133">Transmembrane helix</keyword>
<dbReference type="GO" id="GO:0006811">
    <property type="term" value="P:monoatomic ion transport"/>
    <property type="evidence" value="ECO:0007669"/>
    <property type="project" value="UniProtKB-KW"/>
</dbReference>
<feature type="transmembrane region" description="Helical" evidence="10">
    <location>
        <begin position="98"/>
        <end position="116"/>
    </location>
</feature>
<sequence>MTKTLSTNSWLIEARALARLAGPLIINNLSIAGMQFADAVMAGRLGAEALAAVAVGGSVWFLGFTVCLGLMMAISPITARLFGAGELSLIGRYTRQGLWLAVALGLTLITLVQLFVEPLLTFLGIGIEFRQVTIGYVQAIIYGAPAICGFLAFRFTTEGIGFMRPIMYTSLLALVCNVFLNYALIYGHFGLPAFGAVGCGIASAITMWLMLFMIGSIVYFHPTYAPLKIFERVAPVRVPILKEIVKLGMPIGITITAEAGLFSAVSILVGTLGASITAAHQIALNFSSTMFMIPLAFSSAITVRIGHALGAGNSAAARVAGLTGISMCMLFMSCSAAFLILFRNAVVSLYTSDTSVQAIAISLLLMAAVFQIADGAQIGAAGALRGYKDTKMPMVINMFAYWALGFPLAYMATITYRAPPSYIWAGFVLGLTVAAILLTFRFLRISKDQLSASPSEATRG</sequence>
<evidence type="ECO:0000256" key="2">
    <source>
        <dbReference type="ARBA" id="ARBA00022448"/>
    </source>
</evidence>
<evidence type="ECO:0000256" key="6">
    <source>
        <dbReference type="ARBA" id="ARBA00022989"/>
    </source>
</evidence>
<feature type="transmembrane region" description="Helical" evidence="10">
    <location>
        <begin position="20"/>
        <end position="37"/>
    </location>
</feature>
<dbReference type="Pfam" id="PF01554">
    <property type="entry name" value="MatE"/>
    <property type="match status" value="2"/>
</dbReference>
<evidence type="ECO:0000256" key="4">
    <source>
        <dbReference type="ARBA" id="ARBA00022475"/>
    </source>
</evidence>
<dbReference type="EMBL" id="LR633967">
    <property type="protein sequence ID" value="VUX55394.1"/>
    <property type="molecule type" value="Genomic_DNA"/>
</dbReference>
<evidence type="ECO:0000256" key="3">
    <source>
        <dbReference type="ARBA" id="ARBA00022449"/>
    </source>
</evidence>
<feature type="transmembrane region" description="Helical" evidence="10">
    <location>
        <begin position="354"/>
        <end position="373"/>
    </location>
</feature>
<proteinExistence type="predicted"/>
<reference evidence="11" key="1">
    <citation type="submission" date="2019-07" db="EMBL/GenBank/DDBJ databases">
        <authorList>
            <person name="Weber M."/>
            <person name="Kostadinov I."/>
            <person name="Kostadinov D I."/>
        </authorList>
    </citation>
    <scope>NUCLEOTIDE SEQUENCE</scope>
    <source>
        <strain evidence="11">Gfbio:sag-sample-m06:053724c1-46a9-4a36-b237-ea2bf867836b</strain>
    </source>
</reference>
<keyword evidence="7" id="KW-0406">Ion transport</keyword>
<feature type="transmembrane region" description="Helical" evidence="10">
    <location>
        <begin position="251"/>
        <end position="276"/>
    </location>
</feature>
<name>A0A7D9H5Q6_9GAMM</name>
<evidence type="ECO:0000256" key="10">
    <source>
        <dbReference type="SAM" id="Phobius"/>
    </source>
</evidence>
<dbReference type="GO" id="GO:0005886">
    <property type="term" value="C:plasma membrane"/>
    <property type="evidence" value="ECO:0007669"/>
    <property type="project" value="UniProtKB-SubCell"/>
</dbReference>
<feature type="transmembrane region" description="Helical" evidence="10">
    <location>
        <begin position="394"/>
        <end position="416"/>
    </location>
</feature>
<dbReference type="InterPro" id="IPR050222">
    <property type="entry name" value="MATE_MdtK"/>
</dbReference>
<feature type="transmembrane region" description="Helical" evidence="10">
    <location>
        <begin position="136"/>
        <end position="153"/>
    </location>
</feature>
<gene>
    <name evidence="11" type="ORF">JTBM06_V1_20016</name>
</gene>
<evidence type="ECO:0000313" key="11">
    <source>
        <dbReference type="EMBL" id="VUX55394.1"/>
    </source>
</evidence>
<evidence type="ECO:0000256" key="7">
    <source>
        <dbReference type="ARBA" id="ARBA00023065"/>
    </source>
</evidence>
<dbReference type="PIRSF" id="PIRSF006603">
    <property type="entry name" value="DinF"/>
    <property type="match status" value="1"/>
</dbReference>
<feature type="transmembrane region" description="Helical" evidence="10">
    <location>
        <begin position="315"/>
        <end position="342"/>
    </location>
</feature>
<dbReference type="GO" id="GO:0042910">
    <property type="term" value="F:xenobiotic transmembrane transporter activity"/>
    <property type="evidence" value="ECO:0007669"/>
    <property type="project" value="InterPro"/>
</dbReference>
<feature type="transmembrane region" description="Helical" evidence="10">
    <location>
        <begin position="422"/>
        <end position="443"/>
    </location>
</feature>
<dbReference type="AlphaFoldDB" id="A0A7D9H5Q6"/>
<dbReference type="InterPro" id="IPR002528">
    <property type="entry name" value="MATE_fam"/>
</dbReference>
<evidence type="ECO:0000256" key="8">
    <source>
        <dbReference type="ARBA" id="ARBA00023136"/>
    </source>
</evidence>
<keyword evidence="4" id="KW-1003">Cell membrane</keyword>
<feature type="transmembrane region" description="Helical" evidence="10">
    <location>
        <begin position="193"/>
        <end position="220"/>
    </location>
</feature>
<dbReference type="CDD" id="cd13131">
    <property type="entry name" value="MATE_NorM_like"/>
    <property type="match status" value="1"/>
</dbReference>
<keyword evidence="3" id="KW-0050">Antiport</keyword>
<dbReference type="InterPro" id="IPR048279">
    <property type="entry name" value="MdtK-like"/>
</dbReference>
<feature type="transmembrane region" description="Helical" evidence="10">
    <location>
        <begin position="282"/>
        <end position="303"/>
    </location>
</feature>
<evidence type="ECO:0000256" key="5">
    <source>
        <dbReference type="ARBA" id="ARBA00022692"/>
    </source>
</evidence>
<keyword evidence="8 10" id="KW-0472">Membrane</keyword>
<dbReference type="GO" id="GO:0015297">
    <property type="term" value="F:antiporter activity"/>
    <property type="evidence" value="ECO:0007669"/>
    <property type="project" value="UniProtKB-KW"/>
</dbReference>
<accession>A0A7D9H5Q6</accession>
<feature type="transmembrane region" description="Helical" evidence="10">
    <location>
        <begin position="165"/>
        <end position="187"/>
    </location>
</feature>